<proteinExistence type="inferred from homology"/>
<accession>A0A9X2B6J1</accession>
<evidence type="ECO:0000256" key="3">
    <source>
        <dbReference type="ARBA" id="ARBA00022801"/>
    </source>
</evidence>
<dbReference type="InterPro" id="IPR013520">
    <property type="entry name" value="Ribonucl_H"/>
</dbReference>
<comment type="subunit">
    <text evidence="5">Homodimer.</text>
</comment>
<evidence type="ECO:0000313" key="8">
    <source>
        <dbReference type="EMBL" id="MCJ8146768.1"/>
    </source>
</evidence>
<evidence type="ECO:0000256" key="4">
    <source>
        <dbReference type="ARBA" id="ARBA00022839"/>
    </source>
</evidence>
<dbReference type="NCBIfam" id="TIGR01298">
    <property type="entry name" value="RNaseT"/>
    <property type="match status" value="1"/>
</dbReference>
<comment type="similarity">
    <text evidence="5">Belongs to the RNase T family.</text>
</comment>
<feature type="site" description="Important for substrate binding and specificity" evidence="5">
    <location>
        <position position="165"/>
    </location>
</feature>
<dbReference type="Proteomes" id="UP001139701">
    <property type="component" value="Unassembled WGS sequence"/>
</dbReference>
<feature type="site" description="Important for substrate binding and specificity" evidence="5">
    <location>
        <position position="93"/>
    </location>
</feature>
<evidence type="ECO:0000256" key="1">
    <source>
        <dbReference type="ARBA" id="ARBA00022694"/>
    </source>
</evidence>
<dbReference type="GO" id="GO:0008033">
    <property type="term" value="P:tRNA processing"/>
    <property type="evidence" value="ECO:0007669"/>
    <property type="project" value="UniProtKB-KW"/>
</dbReference>
<evidence type="ECO:0000256" key="2">
    <source>
        <dbReference type="ARBA" id="ARBA00022722"/>
    </source>
</evidence>
<dbReference type="InterPro" id="IPR012337">
    <property type="entry name" value="RNaseH-like_sf"/>
</dbReference>
<dbReference type="SMART" id="SM00479">
    <property type="entry name" value="EXOIII"/>
    <property type="match status" value="1"/>
</dbReference>
<dbReference type="EC" id="3.1.13.-" evidence="5"/>
<keyword evidence="5" id="KW-0479">Metal-binding</keyword>
<dbReference type="GO" id="GO:0003676">
    <property type="term" value="F:nucleic acid binding"/>
    <property type="evidence" value="ECO:0007669"/>
    <property type="project" value="InterPro"/>
</dbReference>
<dbReference type="RefSeq" id="WP_241571638.1">
    <property type="nucleotide sequence ID" value="NZ_JAKUML010000010.1"/>
</dbReference>
<dbReference type="Gene3D" id="3.30.420.10">
    <property type="entry name" value="Ribonuclease H-like superfamily/Ribonuclease H"/>
    <property type="match status" value="1"/>
</dbReference>
<dbReference type="InterPro" id="IPR036397">
    <property type="entry name" value="RNaseH_sf"/>
</dbReference>
<comment type="cofactor">
    <cofactor evidence="5">
        <name>Mg(2+)</name>
        <dbReference type="ChEBI" id="CHEBI:18420"/>
    </cofactor>
    <text evidence="5">Binds two Mg(2+) per subunit. The active form of the enzyme binds two Mg(2+) ions in its active site. The first Mg(2+) forms only one salt bridge with the protein.</text>
</comment>
<feature type="binding site" evidence="5">
    <location>
        <position position="41"/>
    </location>
    <ligand>
        <name>Mg(2+)</name>
        <dbReference type="ChEBI" id="CHEBI:18420"/>
        <label>2</label>
        <note>catalytic</note>
    </ligand>
</feature>
<keyword evidence="9" id="KW-1185">Reference proteome</keyword>
<dbReference type="EMBL" id="JAKUML010000010">
    <property type="protein sequence ID" value="MCJ8146768.1"/>
    <property type="molecule type" value="Genomic_DNA"/>
</dbReference>
<feature type="site" description="Important for substrate binding and specificity" evidence="5">
    <location>
        <position position="45"/>
    </location>
</feature>
<dbReference type="GO" id="GO:0016896">
    <property type="term" value="F:RNA exonuclease activity, producing 5'-phosphomonoesters"/>
    <property type="evidence" value="ECO:0007669"/>
    <property type="project" value="UniProtKB-UniRule"/>
</dbReference>
<dbReference type="GO" id="GO:0000287">
    <property type="term" value="F:magnesium ion binding"/>
    <property type="evidence" value="ECO:0007669"/>
    <property type="project" value="UniProtKB-UniRule"/>
</dbReference>
<dbReference type="AlphaFoldDB" id="A0A9X2B6J1"/>
<keyword evidence="5" id="KW-0460">Magnesium</keyword>
<keyword evidence="1 5" id="KW-0819">tRNA processing</keyword>
<evidence type="ECO:0000256" key="5">
    <source>
        <dbReference type="HAMAP-Rule" id="MF_00157"/>
    </source>
</evidence>
<comment type="function">
    <text evidence="5">Trims short 3' overhangs of a variety of RNA species, leaving a one or two nucleotide 3' overhang. Responsible for the end-turnover of tRNA: specifically removes the terminal AMP residue from uncharged tRNA (tRNA-C-C-A). Also appears to be involved in tRNA biosynthesis.</text>
</comment>
<dbReference type="Pfam" id="PF00929">
    <property type="entry name" value="RNase_T"/>
    <property type="match status" value="1"/>
</dbReference>
<dbReference type="InterPro" id="IPR005987">
    <property type="entry name" value="RNase_T"/>
</dbReference>
<reference evidence="8" key="1">
    <citation type="submission" date="2022-02" db="EMBL/GenBank/DDBJ databases">
        <title>Acinetobacter A3.8 sp. nov., isolated from Sediment (Zhairuo Island).</title>
        <authorList>
            <person name="Zheng K."/>
        </authorList>
    </citation>
    <scope>NUCLEOTIDE SEQUENCE</scope>
    <source>
        <strain evidence="8">A3.8</strain>
    </source>
</reference>
<sequence>MSNENQAVQSQNEATNSKSSNEIPLIGQRFRGFLPVVVDVETAGFNAQTDALLEIACIPIVYDEHGQFTQGEAFQAHINPFVGANLDRRSLDFTGIDPFNPMRMAMAEDERDALKRIFKSLNTIRREQQCTHCVLVGHNAHFDLGFLQAAIARTSTKNQNPFHSFSVFDTVSLSAAAFGQTVLARACIQAGIEFDGKEAHSALYDTQKTAELFCHLMNNAIQYTPAQQQEI</sequence>
<keyword evidence="4 5" id="KW-0269">Exonuclease</keyword>
<dbReference type="GO" id="GO:0045004">
    <property type="term" value="P:DNA replication proofreading"/>
    <property type="evidence" value="ECO:0007669"/>
    <property type="project" value="TreeGrafter"/>
</dbReference>
<dbReference type="GO" id="GO:0008408">
    <property type="term" value="F:3'-5' exonuclease activity"/>
    <property type="evidence" value="ECO:0007669"/>
    <property type="project" value="TreeGrafter"/>
</dbReference>
<evidence type="ECO:0000313" key="9">
    <source>
        <dbReference type="Proteomes" id="UP001139701"/>
    </source>
</evidence>
<feature type="site" description="Important for substrate binding and specificity" evidence="5">
    <location>
        <position position="142"/>
    </location>
</feature>
<dbReference type="HAMAP" id="MF_00157">
    <property type="entry name" value="RNase_T"/>
    <property type="match status" value="1"/>
</dbReference>
<dbReference type="PANTHER" id="PTHR30231:SF2">
    <property type="entry name" value="RIBONUCLEASE T"/>
    <property type="match status" value="1"/>
</dbReference>
<gene>
    <name evidence="5 8" type="primary">rnt</name>
    <name evidence="8" type="ORF">MKI79_07620</name>
</gene>
<keyword evidence="2 5" id="KW-0540">Nuclease</keyword>
<evidence type="ECO:0000259" key="7">
    <source>
        <dbReference type="SMART" id="SM00479"/>
    </source>
</evidence>
<protein>
    <recommendedName>
        <fullName evidence="5">Ribonuclease T</fullName>
        <ecNumber evidence="5">3.1.13.-</ecNumber>
    </recommendedName>
    <alternativeName>
        <fullName evidence="5">Exoribonuclease T</fullName>
        <shortName evidence="5">RNase T</shortName>
    </alternativeName>
</protein>
<evidence type="ECO:0000256" key="6">
    <source>
        <dbReference type="SAM" id="MobiDB-lite"/>
    </source>
</evidence>
<feature type="active site" description="Proton donor/acceptor" evidence="5">
    <location>
        <position position="200"/>
    </location>
</feature>
<feature type="binding site" evidence="5">
    <location>
        <position position="205"/>
    </location>
    <ligand>
        <name>Mg(2+)</name>
        <dbReference type="ChEBI" id="CHEBI:18420"/>
        <label>2</label>
        <note>catalytic</note>
    </ligand>
</feature>
<dbReference type="SUPFAM" id="SSF53098">
    <property type="entry name" value="Ribonuclease H-like"/>
    <property type="match status" value="1"/>
</dbReference>
<feature type="binding site" evidence="5">
    <location>
        <position position="39"/>
    </location>
    <ligand>
        <name>Mg(2+)</name>
        <dbReference type="ChEBI" id="CHEBI:18420"/>
        <label>1</label>
        <note>catalytic</note>
    </ligand>
</feature>
<dbReference type="PANTHER" id="PTHR30231">
    <property type="entry name" value="DNA POLYMERASE III SUBUNIT EPSILON"/>
    <property type="match status" value="1"/>
</dbReference>
<feature type="region of interest" description="Disordered" evidence="6">
    <location>
        <begin position="1"/>
        <end position="20"/>
    </location>
</feature>
<organism evidence="8 9">
    <name type="scientific">Acinetobacter sedimenti</name>
    <dbReference type="NCBI Taxonomy" id="2919922"/>
    <lineage>
        <taxon>Bacteria</taxon>
        <taxon>Pseudomonadati</taxon>
        <taxon>Pseudomonadota</taxon>
        <taxon>Gammaproteobacteria</taxon>
        <taxon>Moraxellales</taxon>
        <taxon>Moraxellaceae</taxon>
        <taxon>Acinetobacter</taxon>
    </lineage>
</organism>
<feature type="domain" description="Exonuclease" evidence="7">
    <location>
        <begin position="34"/>
        <end position="222"/>
    </location>
</feature>
<dbReference type="GO" id="GO:0005829">
    <property type="term" value="C:cytosol"/>
    <property type="evidence" value="ECO:0007669"/>
    <property type="project" value="TreeGrafter"/>
</dbReference>
<feature type="binding site" evidence="5">
    <location>
        <position position="200"/>
    </location>
    <ligand>
        <name>Mg(2+)</name>
        <dbReference type="ChEBI" id="CHEBI:18420"/>
        <label>2</label>
        <note>catalytic</note>
    </ligand>
</feature>
<comment type="caution">
    <text evidence="8">The sequence shown here is derived from an EMBL/GenBank/DDBJ whole genome shotgun (WGS) entry which is preliminary data.</text>
</comment>
<keyword evidence="3 5" id="KW-0378">Hydrolase</keyword>
<name>A0A9X2B6J1_9GAMM</name>
<feature type="binding site" evidence="5">
    <location>
        <position position="39"/>
    </location>
    <ligand>
        <name>Mg(2+)</name>
        <dbReference type="ChEBI" id="CHEBI:18420"/>
        <label>2</label>
        <note>catalytic</note>
    </ligand>
</feature>